<name>A0A382LEA5_9ZZZZ</name>
<reference evidence="8" key="1">
    <citation type="submission" date="2018-05" db="EMBL/GenBank/DDBJ databases">
        <authorList>
            <person name="Lanie J.A."/>
            <person name="Ng W.-L."/>
            <person name="Kazmierczak K.M."/>
            <person name="Andrzejewski T.M."/>
            <person name="Davidsen T.M."/>
            <person name="Wayne K.J."/>
            <person name="Tettelin H."/>
            <person name="Glass J.I."/>
            <person name="Rusch D."/>
            <person name="Podicherti R."/>
            <person name="Tsui H.-C.T."/>
            <person name="Winkler M.E."/>
        </authorList>
    </citation>
    <scope>NUCLEOTIDE SEQUENCE</scope>
</reference>
<dbReference type="InterPro" id="IPR003444">
    <property type="entry name" value="MraZ"/>
</dbReference>
<evidence type="ECO:0000259" key="7">
    <source>
        <dbReference type="PROSITE" id="PS51740"/>
    </source>
</evidence>
<dbReference type="AlphaFoldDB" id="A0A382LEA5"/>
<keyword evidence="2" id="KW-0963">Cytoplasm</keyword>
<evidence type="ECO:0000256" key="1">
    <source>
        <dbReference type="ARBA" id="ARBA00013860"/>
    </source>
</evidence>
<gene>
    <name evidence="8" type="ORF">METZ01_LOCUS287853</name>
</gene>
<dbReference type="Gene3D" id="3.40.1550.20">
    <property type="entry name" value="Transcriptional regulator MraZ domain"/>
    <property type="match status" value="1"/>
</dbReference>
<dbReference type="EMBL" id="UINC01086486">
    <property type="protein sequence ID" value="SVC34999.1"/>
    <property type="molecule type" value="Genomic_DNA"/>
</dbReference>
<dbReference type="CDD" id="cd16321">
    <property type="entry name" value="MraZ_C"/>
    <property type="match status" value="1"/>
</dbReference>
<dbReference type="PANTHER" id="PTHR34701:SF1">
    <property type="entry name" value="TRANSCRIPTIONAL REGULATOR MRAZ"/>
    <property type="match status" value="1"/>
</dbReference>
<dbReference type="InterPro" id="IPR038619">
    <property type="entry name" value="MraZ_sf"/>
</dbReference>
<accession>A0A382LEA5</accession>
<keyword evidence="4" id="KW-0805">Transcription regulation</keyword>
<evidence type="ECO:0000313" key="8">
    <source>
        <dbReference type="EMBL" id="SVC34999.1"/>
    </source>
</evidence>
<evidence type="ECO:0000256" key="6">
    <source>
        <dbReference type="ARBA" id="ARBA00023163"/>
    </source>
</evidence>
<dbReference type="HAMAP" id="MF_01008">
    <property type="entry name" value="MraZ"/>
    <property type="match status" value="1"/>
</dbReference>
<dbReference type="InterPro" id="IPR035644">
    <property type="entry name" value="MraZ_C"/>
</dbReference>
<dbReference type="Pfam" id="PF02381">
    <property type="entry name" value="MraZ"/>
    <property type="match status" value="1"/>
</dbReference>
<sequence>MAALIGRHINRIDKKGRISVPKQFRDALSDQGFPGIYVYPSFKNPVIEACGEEFIQRIVASLDDLELFSDEQDDLASTILENSHQLPYDTEGRIVLPKAILKHANIKFEAVFVGRGNRFQVWEPSAYEIHNSNSFSRARNRGATLRLRAGKGSELAQ</sequence>
<evidence type="ECO:0000256" key="3">
    <source>
        <dbReference type="ARBA" id="ARBA00022737"/>
    </source>
</evidence>
<dbReference type="GO" id="GO:0003700">
    <property type="term" value="F:DNA-binding transcription factor activity"/>
    <property type="evidence" value="ECO:0007669"/>
    <property type="project" value="InterPro"/>
</dbReference>
<keyword evidence="5" id="KW-0238">DNA-binding</keyword>
<dbReference type="InterPro" id="IPR020603">
    <property type="entry name" value="MraZ_dom"/>
</dbReference>
<dbReference type="GO" id="GO:2000143">
    <property type="term" value="P:negative regulation of DNA-templated transcription initiation"/>
    <property type="evidence" value="ECO:0007669"/>
    <property type="project" value="TreeGrafter"/>
</dbReference>
<dbReference type="PROSITE" id="PS51740">
    <property type="entry name" value="SPOVT_ABRB"/>
    <property type="match status" value="2"/>
</dbReference>
<dbReference type="GO" id="GO:0000976">
    <property type="term" value="F:transcription cis-regulatory region binding"/>
    <property type="evidence" value="ECO:0007669"/>
    <property type="project" value="TreeGrafter"/>
</dbReference>
<dbReference type="InterPro" id="IPR037914">
    <property type="entry name" value="SpoVT-AbrB_sf"/>
</dbReference>
<feature type="domain" description="SpoVT-AbrB" evidence="7">
    <location>
        <begin position="83"/>
        <end position="126"/>
    </location>
</feature>
<organism evidence="8">
    <name type="scientific">marine metagenome</name>
    <dbReference type="NCBI Taxonomy" id="408172"/>
    <lineage>
        <taxon>unclassified sequences</taxon>
        <taxon>metagenomes</taxon>
        <taxon>ecological metagenomes</taxon>
    </lineage>
</organism>
<evidence type="ECO:0000256" key="4">
    <source>
        <dbReference type="ARBA" id="ARBA00023015"/>
    </source>
</evidence>
<dbReference type="CDD" id="cd16320">
    <property type="entry name" value="MraZ_N"/>
    <property type="match status" value="1"/>
</dbReference>
<evidence type="ECO:0000256" key="5">
    <source>
        <dbReference type="ARBA" id="ARBA00023125"/>
    </source>
</evidence>
<feature type="domain" description="SpoVT-AbrB" evidence="7">
    <location>
        <begin position="7"/>
        <end position="54"/>
    </location>
</feature>
<dbReference type="SUPFAM" id="SSF89447">
    <property type="entry name" value="AbrB/MazE/MraZ-like"/>
    <property type="match status" value="1"/>
</dbReference>
<keyword evidence="3" id="KW-0677">Repeat</keyword>
<dbReference type="PANTHER" id="PTHR34701">
    <property type="entry name" value="TRANSCRIPTIONAL REGULATOR MRAZ"/>
    <property type="match status" value="1"/>
</dbReference>
<dbReference type="InterPro" id="IPR035642">
    <property type="entry name" value="MraZ_N"/>
</dbReference>
<protein>
    <recommendedName>
        <fullName evidence="1">Transcriptional regulator MraZ</fullName>
    </recommendedName>
</protein>
<proteinExistence type="inferred from homology"/>
<keyword evidence="6" id="KW-0804">Transcription</keyword>
<dbReference type="InterPro" id="IPR007159">
    <property type="entry name" value="SpoVT-AbrB_dom"/>
</dbReference>
<evidence type="ECO:0000256" key="2">
    <source>
        <dbReference type="ARBA" id="ARBA00022490"/>
    </source>
</evidence>